<dbReference type="InterPro" id="IPR037523">
    <property type="entry name" value="VOC_core"/>
</dbReference>
<evidence type="ECO:0000313" key="4">
    <source>
        <dbReference type="Proteomes" id="UP000644756"/>
    </source>
</evidence>
<name>A0A917G110_9BACL</name>
<evidence type="ECO:0000313" key="3">
    <source>
        <dbReference type="EMBL" id="GGG17411.1"/>
    </source>
</evidence>
<dbReference type="EMBL" id="BMGR01000013">
    <property type="protein sequence ID" value="GGG17411.1"/>
    <property type="molecule type" value="Genomic_DNA"/>
</dbReference>
<keyword evidence="4" id="KW-1185">Reference proteome</keyword>
<dbReference type="AlphaFoldDB" id="A0A917G110"/>
<sequence length="127" mass="14312">MINYEGIHHVGVVITDLERAKRFYGEVLGLKESGERPAFDFDGAWYEVGAMQIHLLVHEPAKTLRGTTSIDTRDGHFALRVANMQEVLDRLAKHQIPCKNNPDSITGWHQVFVTDPDGNVIEFNAVK</sequence>
<accession>A0A917G110</accession>
<gene>
    <name evidence="3" type="ORF">GCM10010916_37820</name>
</gene>
<dbReference type="RefSeq" id="WP_188532624.1">
    <property type="nucleotide sequence ID" value="NZ_BMGR01000013.1"/>
</dbReference>
<reference evidence="3" key="1">
    <citation type="journal article" date="2014" name="Int. J. Syst. Evol. Microbiol.">
        <title>Complete genome sequence of Corynebacterium casei LMG S-19264T (=DSM 44701T), isolated from a smear-ripened cheese.</title>
        <authorList>
            <consortium name="US DOE Joint Genome Institute (JGI-PGF)"/>
            <person name="Walter F."/>
            <person name="Albersmeier A."/>
            <person name="Kalinowski J."/>
            <person name="Ruckert C."/>
        </authorList>
    </citation>
    <scope>NUCLEOTIDE SEQUENCE</scope>
    <source>
        <strain evidence="3">CGMCC 1.12987</strain>
    </source>
</reference>
<dbReference type="GO" id="GO:0046872">
    <property type="term" value="F:metal ion binding"/>
    <property type="evidence" value="ECO:0007669"/>
    <property type="project" value="UniProtKB-KW"/>
</dbReference>
<comment type="caution">
    <text evidence="3">The sequence shown here is derived from an EMBL/GenBank/DDBJ whole genome shotgun (WGS) entry which is preliminary data.</text>
</comment>
<dbReference type="Proteomes" id="UP000644756">
    <property type="component" value="Unassembled WGS sequence"/>
</dbReference>
<dbReference type="Pfam" id="PF00903">
    <property type="entry name" value="Glyoxalase"/>
    <property type="match status" value="1"/>
</dbReference>
<protein>
    <submittedName>
        <fullName evidence="3">Glyoxalase</fullName>
    </submittedName>
</protein>
<dbReference type="InterPro" id="IPR050383">
    <property type="entry name" value="GlyoxalaseI/FosfomycinResist"/>
</dbReference>
<reference evidence="3" key="2">
    <citation type="submission" date="2020-09" db="EMBL/GenBank/DDBJ databases">
        <authorList>
            <person name="Sun Q."/>
            <person name="Zhou Y."/>
        </authorList>
    </citation>
    <scope>NUCLEOTIDE SEQUENCE</scope>
    <source>
        <strain evidence="3">CGMCC 1.12987</strain>
    </source>
</reference>
<dbReference type="PANTHER" id="PTHR21366:SF22">
    <property type="entry name" value="VOC DOMAIN-CONTAINING PROTEIN"/>
    <property type="match status" value="1"/>
</dbReference>
<dbReference type="InterPro" id="IPR029068">
    <property type="entry name" value="Glyas_Bleomycin-R_OHBP_Dase"/>
</dbReference>
<dbReference type="InterPro" id="IPR004360">
    <property type="entry name" value="Glyas_Fos-R_dOase_dom"/>
</dbReference>
<dbReference type="InterPro" id="IPR018146">
    <property type="entry name" value="Glyoxalase_1_CS"/>
</dbReference>
<dbReference type="Gene3D" id="3.10.180.10">
    <property type="entry name" value="2,3-Dihydroxybiphenyl 1,2-Dioxygenase, domain 1"/>
    <property type="match status" value="1"/>
</dbReference>
<dbReference type="PROSITE" id="PS51819">
    <property type="entry name" value="VOC"/>
    <property type="match status" value="1"/>
</dbReference>
<proteinExistence type="predicted"/>
<dbReference type="PROSITE" id="PS00934">
    <property type="entry name" value="GLYOXALASE_I_1"/>
    <property type="match status" value="1"/>
</dbReference>
<evidence type="ECO:0000259" key="2">
    <source>
        <dbReference type="PROSITE" id="PS51819"/>
    </source>
</evidence>
<feature type="domain" description="VOC" evidence="2">
    <location>
        <begin position="6"/>
        <end position="126"/>
    </location>
</feature>
<keyword evidence="1" id="KW-0479">Metal-binding</keyword>
<dbReference type="GO" id="GO:0004462">
    <property type="term" value="F:lactoylglutathione lyase activity"/>
    <property type="evidence" value="ECO:0007669"/>
    <property type="project" value="InterPro"/>
</dbReference>
<dbReference type="PANTHER" id="PTHR21366">
    <property type="entry name" value="GLYOXALASE FAMILY PROTEIN"/>
    <property type="match status" value="1"/>
</dbReference>
<organism evidence="3 4">
    <name type="scientific">Paenibacillus abyssi</name>
    <dbReference type="NCBI Taxonomy" id="1340531"/>
    <lineage>
        <taxon>Bacteria</taxon>
        <taxon>Bacillati</taxon>
        <taxon>Bacillota</taxon>
        <taxon>Bacilli</taxon>
        <taxon>Bacillales</taxon>
        <taxon>Paenibacillaceae</taxon>
        <taxon>Paenibacillus</taxon>
    </lineage>
</organism>
<evidence type="ECO:0000256" key="1">
    <source>
        <dbReference type="ARBA" id="ARBA00022723"/>
    </source>
</evidence>
<dbReference type="SUPFAM" id="SSF54593">
    <property type="entry name" value="Glyoxalase/Bleomycin resistance protein/Dihydroxybiphenyl dioxygenase"/>
    <property type="match status" value="1"/>
</dbReference>